<keyword evidence="10" id="KW-1185">Reference proteome</keyword>
<dbReference type="GO" id="GO:0032259">
    <property type="term" value="P:methylation"/>
    <property type="evidence" value="ECO:0007669"/>
    <property type="project" value="UniProtKB-KW"/>
</dbReference>
<dbReference type="GO" id="GO:0035097">
    <property type="term" value="C:histone methyltransferase complex"/>
    <property type="evidence" value="ECO:0007669"/>
    <property type="project" value="TreeGrafter"/>
</dbReference>
<keyword evidence="2" id="KW-0863">Zinc-finger</keyword>
<dbReference type="Proteomes" id="UP000553862">
    <property type="component" value="Unassembled WGS sequence"/>
</dbReference>
<evidence type="ECO:0000256" key="3">
    <source>
        <dbReference type="ARBA" id="ARBA00022833"/>
    </source>
</evidence>
<evidence type="ECO:0000313" key="10">
    <source>
        <dbReference type="Proteomes" id="UP000553862"/>
    </source>
</evidence>
<evidence type="ECO:0000259" key="8">
    <source>
        <dbReference type="PROSITE" id="PS51805"/>
    </source>
</evidence>
<keyword evidence="6" id="KW-0804">Transcription</keyword>
<dbReference type="GO" id="GO:0008270">
    <property type="term" value="F:zinc ion binding"/>
    <property type="evidence" value="ECO:0007669"/>
    <property type="project" value="UniProtKB-KW"/>
</dbReference>
<keyword evidence="4" id="KW-0805">Transcription regulation</keyword>
<reference evidence="9 10" key="1">
    <citation type="submission" date="2019-09" db="EMBL/GenBank/DDBJ databases">
        <title>Bird 10,000 Genomes (B10K) Project - Family phase.</title>
        <authorList>
            <person name="Zhang G."/>
        </authorList>
    </citation>
    <scope>NUCLEOTIDE SEQUENCE [LARGE SCALE GENOMIC DNA]</scope>
    <source>
        <strain evidence="9">OUT-0049</strain>
        <tissue evidence="9">Muscle</tissue>
    </source>
</reference>
<evidence type="ECO:0000313" key="9">
    <source>
        <dbReference type="EMBL" id="NXV60319.1"/>
    </source>
</evidence>
<feature type="domain" description="PHD-type" evidence="8">
    <location>
        <begin position="183"/>
        <end position="244"/>
    </location>
</feature>
<name>A0A7L3V8N3_MOLAT</name>
<feature type="region of interest" description="Disordered" evidence="7">
    <location>
        <begin position="111"/>
        <end position="130"/>
    </location>
</feature>
<sequence>PGVGEGQSPPSPAQVKEEPQEGGEGQEPPPGCTCGRRPPGVSGPALQEVLGALLSSAHGPALIGCAQCPPGGPKVHLGPCDLRAVNHRLEGGAYASLQEFAQDVASVLLRGGRGSTSPAPSPGPAPSLDGAKELFLKVGEGSQNSTPPVGLAPALTTPPFPRPGEEGAEPAVPQAAGGGGADERQCTLCLQSGDAPAQDEGRLLYMGQNEWTHVNCALWSAEVFEEGDGTLRNVHAAVARGRQM</sequence>
<evidence type="ECO:0000256" key="1">
    <source>
        <dbReference type="ARBA" id="ARBA00022723"/>
    </source>
</evidence>
<dbReference type="PANTHER" id="PTHR45838">
    <property type="entry name" value="HISTONE-LYSINE-N-METHYLTRANSFERASE 2 KMT2 FAMILY MEMBER"/>
    <property type="match status" value="1"/>
</dbReference>
<protein>
    <submittedName>
        <fullName evidence="9">KMT2B methyltransferase</fullName>
    </submittedName>
</protein>
<evidence type="ECO:0000256" key="5">
    <source>
        <dbReference type="ARBA" id="ARBA00023117"/>
    </source>
</evidence>
<dbReference type="InterPro" id="IPR034732">
    <property type="entry name" value="EPHD"/>
</dbReference>
<feature type="non-terminal residue" evidence="9">
    <location>
        <position position="244"/>
    </location>
</feature>
<feature type="region of interest" description="Disordered" evidence="7">
    <location>
        <begin position="140"/>
        <end position="180"/>
    </location>
</feature>
<evidence type="ECO:0000256" key="4">
    <source>
        <dbReference type="ARBA" id="ARBA00023015"/>
    </source>
</evidence>
<dbReference type="InterPro" id="IPR013083">
    <property type="entry name" value="Znf_RING/FYVE/PHD"/>
</dbReference>
<dbReference type="GO" id="GO:0042800">
    <property type="term" value="F:histone H3K4 methyltransferase activity"/>
    <property type="evidence" value="ECO:0007669"/>
    <property type="project" value="TreeGrafter"/>
</dbReference>
<dbReference type="AlphaFoldDB" id="A0A7L3V8N3"/>
<dbReference type="PROSITE" id="PS51805">
    <property type="entry name" value="EPHD"/>
    <property type="match status" value="1"/>
</dbReference>
<dbReference type="GO" id="GO:0045893">
    <property type="term" value="P:positive regulation of DNA-templated transcription"/>
    <property type="evidence" value="ECO:0007669"/>
    <property type="project" value="TreeGrafter"/>
</dbReference>
<keyword evidence="5" id="KW-0103">Bromodomain</keyword>
<gene>
    <name evidence="9" type="primary">Kmt2b_2</name>
    <name evidence="9" type="ORF">MOLATE_R17243</name>
</gene>
<feature type="non-terminal residue" evidence="9">
    <location>
        <position position="1"/>
    </location>
</feature>
<evidence type="ECO:0000256" key="2">
    <source>
        <dbReference type="ARBA" id="ARBA00022771"/>
    </source>
</evidence>
<dbReference type="EMBL" id="VZUF01142313">
    <property type="protein sequence ID" value="NXV60319.1"/>
    <property type="molecule type" value="Genomic_DNA"/>
</dbReference>
<evidence type="ECO:0000256" key="6">
    <source>
        <dbReference type="ARBA" id="ARBA00023163"/>
    </source>
</evidence>
<dbReference type="Gene3D" id="1.20.920.10">
    <property type="entry name" value="Bromodomain-like"/>
    <property type="match status" value="1"/>
</dbReference>
<evidence type="ECO:0000256" key="7">
    <source>
        <dbReference type="SAM" id="MobiDB-lite"/>
    </source>
</evidence>
<accession>A0A7L3V8N3</accession>
<comment type="caution">
    <text evidence="9">The sequence shown here is derived from an EMBL/GenBank/DDBJ whole genome shotgun (WGS) entry which is preliminary data.</text>
</comment>
<keyword evidence="3" id="KW-0862">Zinc</keyword>
<dbReference type="PANTHER" id="PTHR45838:SF3">
    <property type="entry name" value="HISTONE-LYSINE N-METHYLTRANSFERASE 2B"/>
    <property type="match status" value="1"/>
</dbReference>
<organism evidence="9 10">
    <name type="scientific">Molothrus ater</name>
    <name type="common">Brown-headed cowbird</name>
    <dbReference type="NCBI Taxonomy" id="84834"/>
    <lineage>
        <taxon>Eukaryota</taxon>
        <taxon>Metazoa</taxon>
        <taxon>Chordata</taxon>
        <taxon>Craniata</taxon>
        <taxon>Vertebrata</taxon>
        <taxon>Euteleostomi</taxon>
        <taxon>Archelosauria</taxon>
        <taxon>Archosauria</taxon>
        <taxon>Dinosauria</taxon>
        <taxon>Saurischia</taxon>
        <taxon>Theropoda</taxon>
        <taxon>Coelurosauria</taxon>
        <taxon>Aves</taxon>
        <taxon>Neognathae</taxon>
        <taxon>Neoaves</taxon>
        <taxon>Telluraves</taxon>
        <taxon>Australaves</taxon>
        <taxon>Passeriformes</taxon>
        <taxon>Passeroidea</taxon>
        <taxon>Icteridae</taxon>
        <taxon>Molothrus</taxon>
    </lineage>
</organism>
<proteinExistence type="predicted"/>
<keyword evidence="9" id="KW-0808">Transferase</keyword>
<feature type="region of interest" description="Disordered" evidence="7">
    <location>
        <begin position="1"/>
        <end position="44"/>
    </location>
</feature>
<keyword evidence="1" id="KW-0479">Metal-binding</keyword>
<dbReference type="InterPro" id="IPR036427">
    <property type="entry name" value="Bromodomain-like_sf"/>
</dbReference>
<dbReference type="Gene3D" id="3.30.40.10">
    <property type="entry name" value="Zinc/RING finger domain, C3HC4 (zinc finger)"/>
    <property type="match status" value="1"/>
</dbReference>
<keyword evidence="9" id="KW-0489">Methyltransferase</keyword>